<dbReference type="GO" id="GO:0000725">
    <property type="term" value="P:recombinational repair"/>
    <property type="evidence" value="ECO:0007669"/>
    <property type="project" value="UniProtKB-UniRule"/>
</dbReference>
<feature type="domain" description="RecA family profile 1" evidence="14">
    <location>
        <begin position="65"/>
        <end position="211"/>
    </location>
</feature>
<dbReference type="PANTHER" id="PTHR32472:SF10">
    <property type="entry name" value="DNA REPAIR PROTEIN RADA-LIKE PROTEIN"/>
    <property type="match status" value="1"/>
</dbReference>
<dbReference type="GO" id="GO:0140664">
    <property type="term" value="F:ATP-dependent DNA damage sensor activity"/>
    <property type="evidence" value="ECO:0007669"/>
    <property type="project" value="InterPro"/>
</dbReference>
<keyword evidence="2 11" id="KW-0547">Nucleotide-binding</keyword>
<feature type="short sequence motif" description="RadA KNRFG motif" evidence="11">
    <location>
        <begin position="248"/>
        <end position="252"/>
    </location>
</feature>
<comment type="function">
    <text evidence="13">DNA-dependent ATPase involved in processing of recombination intermediates, plays a role in repairing DNA breaks. Stimulates the branch migration of RecA-mediated strand transfer reactions, allowing the 3' invading strand to extend heteroduplex DNA faster. Binds ssDNA in the presence of ADP but not other nucleotides, has ATPase activity that is stimulated by ssDNA and various branched DNA structures, but inhibited by SSB. Does not have RecA's homology-searching function.</text>
</comment>
<dbReference type="InterPro" id="IPR027417">
    <property type="entry name" value="P-loop_NTPase"/>
</dbReference>
<dbReference type="InterPro" id="IPR020588">
    <property type="entry name" value="RecA_ATP-bd"/>
</dbReference>
<dbReference type="InterPro" id="IPR003593">
    <property type="entry name" value="AAA+_ATPase"/>
</dbReference>
<sequence length="449" mass="49037">MTFVCTNCSVKYAKWQGKCDACQTWNSLTPFIESAKSSVLSGLANNALSLPNNQPIKMDDVAALPLVRLCTQDIELNRVLGGGIVPGSLVLLGGEPGIGKSTLLLQMALQLESCKVLYASGEETVAQIKIRAERLALAAQNCFLLQENSLRKLLEHVDTLQPAVLIIDSMQTLYGEEEGGMGSMHQIRACATRLLYYAKQTGRAIFLIGHINKEGTLAGPKLLEHIVDTVLQFEGDKHFLYRMVRTIKNRFGAASELGMYEMTANGLQTVPNPSAVLLATQDCSVSGTAIGSCLEGSRVFFIEVQSLVSISKYGNPQRNATGYDPRRLTMLLAVLEKRAGLRLQDRDVFVNITGGLKVDDPALDLAVCMAIVGSLKDSAIAHDQCFIAEVGLSGTLRKVLRVEQRIAEAERLGFKEVFIAAQSQSITRSFRVKINYVQTLKELITCLIH</sequence>
<feature type="binding site" evidence="11">
    <location>
        <begin position="94"/>
        <end position="101"/>
    </location>
    <ligand>
        <name>ATP</name>
        <dbReference type="ChEBI" id="CHEBI:30616"/>
    </ligand>
</feature>
<keyword evidence="5 15" id="KW-0378">Hydrolase</keyword>
<dbReference type="Gene3D" id="3.40.50.300">
    <property type="entry name" value="P-loop containing nucleotide triphosphate hydrolases"/>
    <property type="match status" value="1"/>
</dbReference>
<evidence type="ECO:0000256" key="13">
    <source>
        <dbReference type="RuleBase" id="RU003555"/>
    </source>
</evidence>
<organism evidence="15 16">
    <name type="scientific">Candidatus Cardinium hertigii</name>
    <dbReference type="NCBI Taxonomy" id="247481"/>
    <lineage>
        <taxon>Bacteria</taxon>
        <taxon>Pseudomonadati</taxon>
        <taxon>Bacteroidota</taxon>
        <taxon>Cytophagia</taxon>
        <taxon>Cytophagales</taxon>
        <taxon>Amoebophilaceae</taxon>
        <taxon>Candidatus Cardinium</taxon>
    </lineage>
</organism>
<keyword evidence="1 11" id="KW-0479">Metal-binding</keyword>
<dbReference type="Gene3D" id="3.30.230.10">
    <property type="match status" value="1"/>
</dbReference>
<protein>
    <recommendedName>
        <fullName evidence="11 12">DNA repair protein RadA</fullName>
    </recommendedName>
</protein>
<evidence type="ECO:0000313" key="16">
    <source>
        <dbReference type="Proteomes" id="UP000245872"/>
    </source>
</evidence>
<dbReference type="PROSITE" id="PS50162">
    <property type="entry name" value="RECA_2"/>
    <property type="match status" value="1"/>
</dbReference>
<dbReference type="Pfam" id="PF13541">
    <property type="entry name" value="ChlI"/>
    <property type="match status" value="1"/>
</dbReference>
<keyword evidence="3 11" id="KW-0227">DNA damage</keyword>
<dbReference type="PRINTS" id="PR01874">
    <property type="entry name" value="DNAREPAIRADA"/>
</dbReference>
<comment type="domain">
    <text evidence="11">The middle region has homology to RecA with ATPase motifs including the RadA KNRFG motif, while the C-terminus is homologous to Lon protease.</text>
</comment>
<keyword evidence="6 13" id="KW-0862">Zinc</keyword>
<dbReference type="HAMAP" id="MF_01498">
    <property type="entry name" value="RadA_bact"/>
    <property type="match status" value="1"/>
</dbReference>
<accession>A0A2Z3LA71</accession>
<dbReference type="GO" id="GO:0016787">
    <property type="term" value="F:hydrolase activity"/>
    <property type="evidence" value="ECO:0007669"/>
    <property type="project" value="UniProtKB-KW"/>
</dbReference>
<evidence type="ECO:0000256" key="2">
    <source>
        <dbReference type="ARBA" id="ARBA00022741"/>
    </source>
</evidence>
<dbReference type="Proteomes" id="UP000245872">
    <property type="component" value="Chromosome"/>
</dbReference>
<dbReference type="InterPro" id="IPR041166">
    <property type="entry name" value="Rubredoxin_2"/>
</dbReference>
<keyword evidence="16" id="KW-1185">Reference proteome</keyword>
<evidence type="ECO:0000256" key="3">
    <source>
        <dbReference type="ARBA" id="ARBA00022763"/>
    </source>
</evidence>
<evidence type="ECO:0000256" key="6">
    <source>
        <dbReference type="ARBA" id="ARBA00022833"/>
    </source>
</evidence>
<evidence type="ECO:0000256" key="7">
    <source>
        <dbReference type="ARBA" id="ARBA00022840"/>
    </source>
</evidence>
<dbReference type="GO" id="GO:0003684">
    <property type="term" value="F:damaged DNA binding"/>
    <property type="evidence" value="ECO:0007669"/>
    <property type="project" value="InterPro"/>
</dbReference>
<dbReference type="InterPro" id="IPR020568">
    <property type="entry name" value="Ribosomal_Su5_D2-typ_SF"/>
</dbReference>
<keyword evidence="10 11" id="KW-0234">DNA repair</keyword>
<dbReference type="GO" id="GO:0008270">
    <property type="term" value="F:zinc ion binding"/>
    <property type="evidence" value="ECO:0007669"/>
    <property type="project" value="UniProtKB-KW"/>
</dbReference>
<dbReference type="GO" id="GO:0005524">
    <property type="term" value="F:ATP binding"/>
    <property type="evidence" value="ECO:0007669"/>
    <property type="project" value="UniProtKB-UniRule"/>
</dbReference>
<dbReference type="SMART" id="SM00382">
    <property type="entry name" value="AAA"/>
    <property type="match status" value="1"/>
</dbReference>
<evidence type="ECO:0000256" key="4">
    <source>
        <dbReference type="ARBA" id="ARBA00022771"/>
    </source>
</evidence>
<gene>
    <name evidence="15" type="primary">radA_2</name>
    <name evidence="11" type="synonym">radA</name>
    <name evidence="15" type="ORF">DK880_00933</name>
</gene>
<evidence type="ECO:0000256" key="12">
    <source>
        <dbReference type="NCBIfam" id="TIGR00416"/>
    </source>
</evidence>
<dbReference type="SUPFAM" id="SSF54211">
    <property type="entry name" value="Ribosomal protein S5 domain 2-like"/>
    <property type="match status" value="1"/>
</dbReference>
<keyword evidence="9 11" id="KW-0238">DNA-binding</keyword>
<dbReference type="NCBIfam" id="TIGR00416">
    <property type="entry name" value="sms"/>
    <property type="match status" value="1"/>
</dbReference>
<dbReference type="GO" id="GO:0005829">
    <property type="term" value="C:cytosol"/>
    <property type="evidence" value="ECO:0007669"/>
    <property type="project" value="TreeGrafter"/>
</dbReference>
<dbReference type="AlphaFoldDB" id="A0A2Z3LA71"/>
<evidence type="ECO:0000256" key="10">
    <source>
        <dbReference type="ARBA" id="ARBA00023204"/>
    </source>
</evidence>
<comment type="similarity">
    <text evidence="11 13">Belongs to the RecA family. RadA subfamily.</text>
</comment>
<keyword evidence="7 11" id="KW-0067">ATP-binding</keyword>
<evidence type="ECO:0000256" key="5">
    <source>
        <dbReference type="ARBA" id="ARBA00022801"/>
    </source>
</evidence>
<dbReference type="OrthoDB" id="9803906at2"/>
<evidence type="ECO:0000256" key="1">
    <source>
        <dbReference type="ARBA" id="ARBA00022723"/>
    </source>
</evidence>
<name>A0A2Z3LA71_9BACT</name>
<evidence type="ECO:0000256" key="8">
    <source>
        <dbReference type="ARBA" id="ARBA00023016"/>
    </source>
</evidence>
<dbReference type="CDD" id="cd01121">
    <property type="entry name" value="RadA_SMS_N"/>
    <property type="match status" value="1"/>
</dbReference>
<keyword evidence="4 13" id="KW-0863">Zinc-finger</keyword>
<dbReference type="InterPro" id="IPR014721">
    <property type="entry name" value="Ribsml_uS5_D2-typ_fold_subgr"/>
</dbReference>
<dbReference type="Pfam" id="PF18073">
    <property type="entry name" value="Zn_ribbon_LapB"/>
    <property type="match status" value="1"/>
</dbReference>
<feature type="region of interest" description="Lon-protease-like" evidence="11">
    <location>
        <begin position="347"/>
        <end position="449"/>
    </location>
</feature>
<evidence type="ECO:0000259" key="14">
    <source>
        <dbReference type="PROSITE" id="PS50162"/>
    </source>
</evidence>
<evidence type="ECO:0000313" key="15">
    <source>
        <dbReference type="EMBL" id="AWN82231.1"/>
    </source>
</evidence>
<keyword evidence="8 11" id="KW-0346">Stress response</keyword>
<dbReference type="SUPFAM" id="SSF52540">
    <property type="entry name" value="P-loop containing nucleoside triphosphate hydrolases"/>
    <property type="match status" value="1"/>
</dbReference>
<dbReference type="InterPro" id="IPR004504">
    <property type="entry name" value="DNA_repair_RadA"/>
</dbReference>
<reference evidence="15 16" key="1">
    <citation type="submission" date="2018-05" db="EMBL/GenBank/DDBJ databases">
        <title>Candidatus Cardinium hertigii Genome Assembly.</title>
        <authorList>
            <person name="Showmaker K.C."/>
            <person name="Walden K.O."/>
            <person name="Fields C.J."/>
            <person name="Lambert K.N."/>
            <person name="Hudson M.E."/>
        </authorList>
    </citation>
    <scope>NUCLEOTIDE SEQUENCE [LARGE SCALE GENOMIC DNA]</scope>
    <source>
        <strain evidence="16">cHgTN10</strain>
    </source>
</reference>
<dbReference type="RefSeq" id="WP_109997607.1">
    <property type="nucleotide sequence ID" value="NZ_CP029619.1"/>
</dbReference>
<dbReference type="KEGG" id="cher:DK880_00933"/>
<evidence type="ECO:0000256" key="11">
    <source>
        <dbReference type="HAMAP-Rule" id="MF_01498"/>
    </source>
</evidence>
<dbReference type="EMBL" id="CP029619">
    <property type="protein sequence ID" value="AWN82231.1"/>
    <property type="molecule type" value="Genomic_DNA"/>
</dbReference>
<proteinExistence type="inferred from homology"/>
<dbReference type="Pfam" id="PF13481">
    <property type="entry name" value="AAA_25"/>
    <property type="match status" value="1"/>
</dbReference>
<dbReference type="PANTHER" id="PTHR32472">
    <property type="entry name" value="DNA REPAIR PROTEIN RADA"/>
    <property type="match status" value="1"/>
</dbReference>
<comment type="function">
    <text evidence="11">Plays a role in repairing double-strand DNA breaks, probably involving stabilizing or processing branched DNA or blocked replication forks.</text>
</comment>
<evidence type="ECO:0000256" key="9">
    <source>
        <dbReference type="ARBA" id="ARBA00023125"/>
    </source>
</evidence>